<dbReference type="PANTHER" id="PTHR45339:SF1">
    <property type="entry name" value="HYBRID SIGNAL TRANSDUCTION HISTIDINE KINASE J"/>
    <property type="match status" value="1"/>
</dbReference>
<gene>
    <name evidence="17" type="primary">luxQ_2</name>
    <name evidence="17" type="ORF">Q31b_40790</name>
</gene>
<evidence type="ECO:0000256" key="4">
    <source>
        <dbReference type="ARBA" id="ARBA00022553"/>
    </source>
</evidence>
<keyword evidence="10" id="KW-0472">Membrane</keyword>
<dbReference type="InterPro" id="IPR013767">
    <property type="entry name" value="PAS_fold"/>
</dbReference>
<dbReference type="SUPFAM" id="SSF52172">
    <property type="entry name" value="CheY-like"/>
    <property type="match status" value="2"/>
</dbReference>
<dbReference type="GO" id="GO:0006355">
    <property type="term" value="P:regulation of DNA-templated transcription"/>
    <property type="evidence" value="ECO:0007669"/>
    <property type="project" value="InterPro"/>
</dbReference>
<evidence type="ECO:0000313" key="18">
    <source>
        <dbReference type="Proteomes" id="UP000315471"/>
    </source>
</evidence>
<evidence type="ECO:0000256" key="2">
    <source>
        <dbReference type="ARBA" id="ARBA00004370"/>
    </source>
</evidence>
<keyword evidence="4 12" id="KW-0597">Phosphoprotein</keyword>
<dbReference type="Pfam" id="PF00989">
    <property type="entry name" value="PAS"/>
    <property type="match status" value="1"/>
</dbReference>
<evidence type="ECO:0000256" key="6">
    <source>
        <dbReference type="ARBA" id="ARBA00022741"/>
    </source>
</evidence>
<dbReference type="CDD" id="cd00082">
    <property type="entry name" value="HisKA"/>
    <property type="match status" value="1"/>
</dbReference>
<name>A0A5C6DVZ6_9BACT</name>
<feature type="domain" description="PAS" evidence="15">
    <location>
        <begin position="33"/>
        <end position="103"/>
    </location>
</feature>
<feature type="domain" description="PAC" evidence="16">
    <location>
        <begin position="106"/>
        <end position="159"/>
    </location>
</feature>
<dbReference type="SMART" id="SM00091">
    <property type="entry name" value="PAS"/>
    <property type="match status" value="2"/>
</dbReference>
<dbReference type="InterPro" id="IPR011006">
    <property type="entry name" value="CheY-like_superfamily"/>
</dbReference>
<dbReference type="PROSITE" id="PS50112">
    <property type="entry name" value="PAS"/>
    <property type="match status" value="2"/>
</dbReference>
<dbReference type="PROSITE" id="PS50113">
    <property type="entry name" value="PAC"/>
    <property type="match status" value="2"/>
</dbReference>
<feature type="domain" description="PAC" evidence="16">
    <location>
        <begin position="240"/>
        <end position="293"/>
    </location>
</feature>
<dbReference type="CDD" id="cd00130">
    <property type="entry name" value="PAS"/>
    <property type="match status" value="2"/>
</dbReference>
<dbReference type="SMART" id="SM00387">
    <property type="entry name" value="HATPase_c"/>
    <property type="match status" value="1"/>
</dbReference>
<comment type="caution">
    <text evidence="17">The sequence shown here is derived from an EMBL/GenBank/DDBJ whole genome shotgun (WGS) entry which is preliminary data.</text>
</comment>
<dbReference type="SUPFAM" id="SSF47384">
    <property type="entry name" value="Homodimeric domain of signal transducing histidine kinase"/>
    <property type="match status" value="1"/>
</dbReference>
<dbReference type="InterPro" id="IPR036097">
    <property type="entry name" value="HisK_dim/P_sf"/>
</dbReference>
<evidence type="ECO:0000259" key="15">
    <source>
        <dbReference type="PROSITE" id="PS50112"/>
    </source>
</evidence>
<evidence type="ECO:0000256" key="1">
    <source>
        <dbReference type="ARBA" id="ARBA00000085"/>
    </source>
</evidence>
<dbReference type="CDD" id="cd16922">
    <property type="entry name" value="HATPase_EvgS-ArcB-TorS-like"/>
    <property type="match status" value="1"/>
</dbReference>
<evidence type="ECO:0000256" key="11">
    <source>
        <dbReference type="ARBA" id="ARBA00023306"/>
    </source>
</evidence>
<keyword evidence="9" id="KW-0902">Two-component regulatory system</keyword>
<keyword evidence="18" id="KW-1185">Reference proteome</keyword>
<feature type="modified residue" description="4-aspartylphosphate" evidence="12">
    <location>
        <position position="765"/>
    </location>
</feature>
<dbReference type="Gene3D" id="3.40.50.2300">
    <property type="match status" value="2"/>
</dbReference>
<dbReference type="InterPro" id="IPR013656">
    <property type="entry name" value="PAS_4"/>
</dbReference>
<dbReference type="SMART" id="SM00448">
    <property type="entry name" value="REC"/>
    <property type="match status" value="2"/>
</dbReference>
<dbReference type="Gene3D" id="3.30.565.10">
    <property type="entry name" value="Histidine kinase-like ATPase, C-terminal domain"/>
    <property type="match status" value="1"/>
</dbReference>
<dbReference type="InterPro" id="IPR000700">
    <property type="entry name" value="PAS-assoc_C"/>
</dbReference>
<keyword evidence="6" id="KW-0547">Nucleotide-binding</keyword>
<dbReference type="InterPro" id="IPR003661">
    <property type="entry name" value="HisK_dim/P_dom"/>
</dbReference>
<dbReference type="PROSITE" id="PS50109">
    <property type="entry name" value="HIS_KIN"/>
    <property type="match status" value="1"/>
</dbReference>
<dbReference type="GO" id="GO:0000155">
    <property type="term" value="F:phosphorelay sensor kinase activity"/>
    <property type="evidence" value="ECO:0007669"/>
    <property type="project" value="InterPro"/>
</dbReference>
<reference evidence="17 18" key="1">
    <citation type="submission" date="2019-02" db="EMBL/GenBank/DDBJ databases">
        <title>Deep-cultivation of Planctomycetes and their phenomic and genomic characterization uncovers novel biology.</title>
        <authorList>
            <person name="Wiegand S."/>
            <person name="Jogler M."/>
            <person name="Boedeker C."/>
            <person name="Pinto D."/>
            <person name="Vollmers J."/>
            <person name="Rivas-Marin E."/>
            <person name="Kohn T."/>
            <person name="Peeters S.H."/>
            <person name="Heuer A."/>
            <person name="Rast P."/>
            <person name="Oberbeckmann S."/>
            <person name="Bunk B."/>
            <person name="Jeske O."/>
            <person name="Meyerdierks A."/>
            <person name="Storesund J.E."/>
            <person name="Kallscheuer N."/>
            <person name="Luecker S."/>
            <person name="Lage O.M."/>
            <person name="Pohl T."/>
            <person name="Merkel B.J."/>
            <person name="Hornburger P."/>
            <person name="Mueller R.-W."/>
            <person name="Bruemmer F."/>
            <person name="Labrenz M."/>
            <person name="Spormann A.M."/>
            <person name="Op Den Camp H."/>
            <person name="Overmann J."/>
            <person name="Amann R."/>
            <person name="Jetten M.S.M."/>
            <person name="Mascher T."/>
            <person name="Medema M.H."/>
            <person name="Devos D.P."/>
            <person name="Kaster A.-K."/>
            <person name="Ovreas L."/>
            <person name="Rohde M."/>
            <person name="Galperin M.Y."/>
            <person name="Jogler C."/>
        </authorList>
    </citation>
    <scope>NUCLEOTIDE SEQUENCE [LARGE SCALE GENOMIC DNA]</scope>
    <source>
        <strain evidence="17 18">Q31b</strain>
    </source>
</reference>
<dbReference type="InterPro" id="IPR035965">
    <property type="entry name" value="PAS-like_dom_sf"/>
</dbReference>
<dbReference type="PANTHER" id="PTHR45339">
    <property type="entry name" value="HYBRID SIGNAL TRANSDUCTION HISTIDINE KINASE J"/>
    <property type="match status" value="1"/>
</dbReference>
<evidence type="ECO:0000256" key="5">
    <source>
        <dbReference type="ARBA" id="ARBA00022679"/>
    </source>
</evidence>
<dbReference type="PROSITE" id="PS50110">
    <property type="entry name" value="RESPONSE_REGULATORY"/>
    <property type="match status" value="2"/>
</dbReference>
<feature type="modified residue" description="4-aspartylphosphate" evidence="12">
    <location>
        <position position="617"/>
    </location>
</feature>
<dbReference type="Pfam" id="PF02518">
    <property type="entry name" value="HATPase_c"/>
    <property type="match status" value="1"/>
</dbReference>
<dbReference type="InterPro" id="IPR036890">
    <property type="entry name" value="HATPase_C_sf"/>
</dbReference>
<dbReference type="InterPro" id="IPR004358">
    <property type="entry name" value="Sig_transdc_His_kin-like_C"/>
</dbReference>
<dbReference type="SMART" id="SM00388">
    <property type="entry name" value="HisKA"/>
    <property type="match status" value="1"/>
</dbReference>
<evidence type="ECO:0000256" key="8">
    <source>
        <dbReference type="ARBA" id="ARBA00022840"/>
    </source>
</evidence>
<dbReference type="NCBIfam" id="TIGR00229">
    <property type="entry name" value="sensory_box"/>
    <property type="match status" value="2"/>
</dbReference>
<evidence type="ECO:0000313" key="17">
    <source>
        <dbReference type="EMBL" id="TWU38999.1"/>
    </source>
</evidence>
<dbReference type="Pfam" id="PF00512">
    <property type="entry name" value="HisKA"/>
    <property type="match status" value="1"/>
</dbReference>
<dbReference type="RefSeq" id="WP_146601275.1">
    <property type="nucleotide sequence ID" value="NZ_SJPY01000006.1"/>
</dbReference>
<evidence type="ECO:0000256" key="10">
    <source>
        <dbReference type="ARBA" id="ARBA00023136"/>
    </source>
</evidence>
<evidence type="ECO:0000259" key="13">
    <source>
        <dbReference type="PROSITE" id="PS50109"/>
    </source>
</evidence>
<feature type="domain" description="Histidine kinase" evidence="13">
    <location>
        <begin position="311"/>
        <end position="531"/>
    </location>
</feature>
<keyword evidence="11" id="KW-0131">Cell cycle</keyword>
<protein>
    <recommendedName>
        <fullName evidence="3">histidine kinase</fullName>
        <ecNumber evidence="3">2.7.13.3</ecNumber>
    </recommendedName>
</protein>
<dbReference type="EC" id="2.7.13.3" evidence="3"/>
<dbReference type="GO" id="GO:0016020">
    <property type="term" value="C:membrane"/>
    <property type="evidence" value="ECO:0007669"/>
    <property type="project" value="UniProtKB-SubCell"/>
</dbReference>
<dbReference type="FunFam" id="1.10.287.130:FF:000038">
    <property type="entry name" value="Sensory transduction histidine kinase"/>
    <property type="match status" value="1"/>
</dbReference>
<feature type="domain" description="PAS" evidence="15">
    <location>
        <begin position="167"/>
        <end position="218"/>
    </location>
</feature>
<dbReference type="InterPro" id="IPR001789">
    <property type="entry name" value="Sig_transdc_resp-reg_receiver"/>
</dbReference>
<dbReference type="FunFam" id="3.30.565.10:FF:000010">
    <property type="entry name" value="Sensor histidine kinase RcsC"/>
    <property type="match status" value="1"/>
</dbReference>
<dbReference type="GO" id="GO:0005524">
    <property type="term" value="F:ATP binding"/>
    <property type="evidence" value="ECO:0007669"/>
    <property type="project" value="UniProtKB-KW"/>
</dbReference>
<dbReference type="Pfam" id="PF08448">
    <property type="entry name" value="PAS_4"/>
    <property type="match status" value="1"/>
</dbReference>
<dbReference type="SUPFAM" id="SSF55874">
    <property type="entry name" value="ATPase domain of HSP90 chaperone/DNA topoisomerase II/histidine kinase"/>
    <property type="match status" value="1"/>
</dbReference>
<dbReference type="Gene3D" id="1.10.287.130">
    <property type="match status" value="1"/>
</dbReference>
<dbReference type="Gene3D" id="3.30.450.20">
    <property type="entry name" value="PAS domain"/>
    <property type="match status" value="2"/>
</dbReference>
<evidence type="ECO:0000256" key="7">
    <source>
        <dbReference type="ARBA" id="ARBA00022777"/>
    </source>
</evidence>
<feature type="domain" description="Response regulatory" evidence="14">
    <location>
        <begin position="716"/>
        <end position="828"/>
    </location>
</feature>
<dbReference type="Pfam" id="PF00072">
    <property type="entry name" value="Response_reg"/>
    <property type="match status" value="2"/>
</dbReference>
<dbReference type="InterPro" id="IPR005467">
    <property type="entry name" value="His_kinase_dom"/>
</dbReference>
<sequence>MSESRANEASVADERLAQEIERRLRQEDSAQRLKARYEALLLGTRSIVWTTDPEGQFVEPQISWQRYTGQSWDQHAGRGWFDAFHPDDRAEFRELWHLAVSQNSNFRAQGQIWHDQSGEFRLFIAEAVPVLDSLGNVIEWVGTVSDIHEQRVAEDALRKAEVESNRQKHELETLYDSAPVGMSLVDRNQRFLRINQAMASMNGLPREEHLGRRVADVVPQLEKTIVPIYEKVFNTAEPALNLELKGCRIRGKPQRWWLCSYFPLIGNDGNVWAVSSIVQDITRRKVHEQELEKANQLALQANLAKSEFLANMSHEIRTPMTAILGYAELLMRHLKNPDNRGTVQIIQRNGEHLLHLINDILDLSRIEAGKLEVRLHTCNLPQLIVDIRTLMQVRADEKKIDFVVRCEGPIPQFFETDAARVRQILINLIGNAIKFTDRGSVEFVTRLVNLRSEPMLEFRVIDSGPGISESLQKRLFEPFSQGDNSVHRTFGGSGLGLAISKRLVGMLGGEILLEGSSEKGTTFTARVPCDPLAKIDLVYPTLQEETRQKQRSEVIARTLDCNVLIVDDRREVRHIGQSFLESAGATVIAAQDGQQALDMVDKSTKEGGNAIDLIVMDMQMPIMDGYQATDKLRKQGFAKPIIALTANAMKGDRERCLGLGCDDYLTKPIESVSFIEMVAQYTQDISDEELLQIRLRRATAADVSVTPSTCHRREAKILVVDDNADTASLMRMLLCAEGHDVQVVGDGKTALRKAKTFLPDVILLDIGLPDINGFEVGERLRKQGYSGRMFAVSGHGEADDLKRSKNIGFDKHLVKPVPVNELLRLIDS</sequence>
<dbReference type="InterPro" id="IPR003594">
    <property type="entry name" value="HATPase_dom"/>
</dbReference>
<comment type="catalytic activity">
    <reaction evidence="1">
        <text>ATP + protein L-histidine = ADP + protein N-phospho-L-histidine.</text>
        <dbReference type="EC" id="2.7.13.3"/>
    </reaction>
</comment>
<dbReference type="InterPro" id="IPR000014">
    <property type="entry name" value="PAS"/>
</dbReference>
<proteinExistence type="predicted"/>
<evidence type="ECO:0000256" key="9">
    <source>
        <dbReference type="ARBA" id="ARBA00023012"/>
    </source>
</evidence>
<evidence type="ECO:0000256" key="3">
    <source>
        <dbReference type="ARBA" id="ARBA00012438"/>
    </source>
</evidence>
<dbReference type="Proteomes" id="UP000315471">
    <property type="component" value="Unassembled WGS sequence"/>
</dbReference>
<evidence type="ECO:0000259" key="16">
    <source>
        <dbReference type="PROSITE" id="PS50113"/>
    </source>
</evidence>
<dbReference type="PRINTS" id="PR00344">
    <property type="entry name" value="BCTRLSENSOR"/>
</dbReference>
<accession>A0A5C6DVZ6</accession>
<feature type="domain" description="Response regulatory" evidence="14">
    <location>
        <begin position="562"/>
        <end position="682"/>
    </location>
</feature>
<keyword evidence="7 17" id="KW-0418">Kinase</keyword>
<keyword evidence="8" id="KW-0067">ATP-binding</keyword>
<evidence type="ECO:0000256" key="12">
    <source>
        <dbReference type="PROSITE-ProRule" id="PRU00169"/>
    </source>
</evidence>
<dbReference type="SUPFAM" id="SSF55785">
    <property type="entry name" value="PYP-like sensor domain (PAS domain)"/>
    <property type="match status" value="2"/>
</dbReference>
<organism evidence="17 18">
    <name type="scientific">Novipirellula aureliae</name>
    <dbReference type="NCBI Taxonomy" id="2527966"/>
    <lineage>
        <taxon>Bacteria</taxon>
        <taxon>Pseudomonadati</taxon>
        <taxon>Planctomycetota</taxon>
        <taxon>Planctomycetia</taxon>
        <taxon>Pirellulales</taxon>
        <taxon>Pirellulaceae</taxon>
        <taxon>Novipirellula</taxon>
    </lineage>
</organism>
<comment type="subcellular location">
    <subcellularLocation>
        <location evidence="2">Membrane</location>
    </subcellularLocation>
</comment>
<dbReference type="OrthoDB" id="9803190at2"/>
<dbReference type="EMBL" id="SJPY01000006">
    <property type="protein sequence ID" value="TWU38999.1"/>
    <property type="molecule type" value="Genomic_DNA"/>
</dbReference>
<evidence type="ECO:0000259" key="14">
    <source>
        <dbReference type="PROSITE" id="PS50110"/>
    </source>
</evidence>
<dbReference type="CDD" id="cd17580">
    <property type="entry name" value="REC_2_DhkD-like"/>
    <property type="match status" value="1"/>
</dbReference>
<dbReference type="AlphaFoldDB" id="A0A5C6DVZ6"/>
<keyword evidence="5 17" id="KW-0808">Transferase</keyword>